<feature type="chain" id="PRO_5020507177" evidence="1">
    <location>
        <begin position="21"/>
        <end position="290"/>
    </location>
</feature>
<dbReference type="AlphaFoldDB" id="A0A4R8DPF4"/>
<dbReference type="InterPro" id="IPR025970">
    <property type="entry name" value="SusE"/>
</dbReference>
<gene>
    <name evidence="3" type="ORF">EDB95_0980</name>
</gene>
<comment type="caution">
    <text evidence="3">The sequence shown here is derived from an EMBL/GenBank/DDBJ whole genome shotgun (WGS) entry which is preliminary data.</text>
</comment>
<dbReference type="Proteomes" id="UP000294498">
    <property type="component" value="Unassembled WGS sequence"/>
</dbReference>
<feature type="signal peptide" evidence="1">
    <location>
        <begin position="1"/>
        <end position="20"/>
    </location>
</feature>
<evidence type="ECO:0000313" key="4">
    <source>
        <dbReference type="Proteomes" id="UP000294498"/>
    </source>
</evidence>
<dbReference type="EMBL" id="SODV01000001">
    <property type="protein sequence ID" value="TDW99963.1"/>
    <property type="molecule type" value="Genomic_DNA"/>
</dbReference>
<evidence type="ECO:0000256" key="1">
    <source>
        <dbReference type="SAM" id="SignalP"/>
    </source>
</evidence>
<proteinExistence type="predicted"/>
<dbReference type="PROSITE" id="PS51257">
    <property type="entry name" value="PROKAR_LIPOPROTEIN"/>
    <property type="match status" value="1"/>
</dbReference>
<dbReference type="RefSeq" id="WP_133991113.1">
    <property type="nucleotide sequence ID" value="NZ_SODV01000001.1"/>
</dbReference>
<sequence length="290" mass="30621">MKRQINKIWFLAGGCLLALAACKKDEAKVYLESGTPPVLSASQTGTIPLPVTDTLANAVTFSWTNPNYQFNTGISSLNVSYSLQFDTVGGNFTSPVMRTLTYSPDISATMTVSVFNSFLANNMGLLAGMSHNLQVRVQSYIKPLSSGSPEADTLNSNSLNFTVTPYSPPPVVTPPASGELWLVGGDTKLGAWANPVPAAQQFTKISNTEYKITIALSGGDPTNGSDQYLFLPVNGSWSNKYASSATPAGTLSGGGTFGYNLSNNFAGPSSAGTYTIDVNFQSGIYTVTQN</sequence>
<protein>
    <submittedName>
        <fullName evidence="3">SusE-like outer membrane protein</fullName>
    </submittedName>
</protein>
<feature type="domain" description="SusE outer membrane protein" evidence="2">
    <location>
        <begin position="24"/>
        <end position="138"/>
    </location>
</feature>
<keyword evidence="1" id="KW-0732">Signal</keyword>
<organism evidence="3 4">
    <name type="scientific">Dinghuibacter silviterrae</name>
    <dbReference type="NCBI Taxonomy" id="1539049"/>
    <lineage>
        <taxon>Bacteria</taxon>
        <taxon>Pseudomonadati</taxon>
        <taxon>Bacteroidota</taxon>
        <taxon>Chitinophagia</taxon>
        <taxon>Chitinophagales</taxon>
        <taxon>Chitinophagaceae</taxon>
        <taxon>Dinghuibacter</taxon>
    </lineage>
</organism>
<keyword evidence="4" id="KW-1185">Reference proteome</keyword>
<evidence type="ECO:0000259" key="2">
    <source>
        <dbReference type="Pfam" id="PF14292"/>
    </source>
</evidence>
<name>A0A4R8DPF4_9BACT</name>
<dbReference type="Pfam" id="PF14292">
    <property type="entry name" value="SusE"/>
    <property type="match status" value="1"/>
</dbReference>
<accession>A0A4R8DPF4</accession>
<evidence type="ECO:0000313" key="3">
    <source>
        <dbReference type="EMBL" id="TDW99963.1"/>
    </source>
</evidence>
<dbReference type="OrthoDB" id="975117at2"/>
<reference evidence="3 4" key="1">
    <citation type="submission" date="2019-03" db="EMBL/GenBank/DDBJ databases">
        <title>Genomic Encyclopedia of Type Strains, Phase IV (KMG-IV): sequencing the most valuable type-strain genomes for metagenomic binning, comparative biology and taxonomic classification.</title>
        <authorList>
            <person name="Goeker M."/>
        </authorList>
    </citation>
    <scope>NUCLEOTIDE SEQUENCE [LARGE SCALE GENOMIC DNA]</scope>
    <source>
        <strain evidence="3 4">DSM 100059</strain>
    </source>
</reference>